<organism evidence="4 5">
    <name type="scientific">Neptunitalea chrysea</name>
    <dbReference type="NCBI Taxonomy" id="1647581"/>
    <lineage>
        <taxon>Bacteria</taxon>
        <taxon>Pseudomonadati</taxon>
        <taxon>Bacteroidota</taxon>
        <taxon>Flavobacteriia</taxon>
        <taxon>Flavobacteriales</taxon>
        <taxon>Flavobacteriaceae</taxon>
        <taxon>Neptunitalea</taxon>
    </lineage>
</organism>
<dbReference type="PANTHER" id="PTHR48090">
    <property type="entry name" value="UNDECAPRENYL-PHOSPHATE 4-DEOXY-4-FORMAMIDO-L-ARABINOSE TRANSFERASE-RELATED"/>
    <property type="match status" value="1"/>
</dbReference>
<feature type="domain" description="Glycosyltransferase 2-like" evidence="2">
    <location>
        <begin position="7"/>
        <end position="168"/>
    </location>
</feature>
<dbReference type="CDD" id="cd04179">
    <property type="entry name" value="DPM_DPG-synthase_like"/>
    <property type="match status" value="1"/>
</dbReference>
<evidence type="ECO:0000313" key="4">
    <source>
        <dbReference type="EMBL" id="GLB52966.1"/>
    </source>
</evidence>
<keyword evidence="1" id="KW-0812">Transmembrane</keyword>
<dbReference type="EMBL" id="BRVP01000013">
    <property type="protein sequence ID" value="GLB52966.1"/>
    <property type="molecule type" value="Genomic_DNA"/>
</dbReference>
<keyword evidence="1" id="KW-0472">Membrane</keyword>
<dbReference type="Proteomes" id="UP001143545">
    <property type="component" value="Unassembled WGS sequence"/>
</dbReference>
<feature type="transmembrane region" description="Helical" evidence="1">
    <location>
        <begin position="224"/>
        <end position="247"/>
    </location>
</feature>
<dbReference type="PANTHER" id="PTHR48090:SF7">
    <property type="entry name" value="RFBJ PROTEIN"/>
    <property type="match status" value="1"/>
</dbReference>
<gene>
    <name evidence="4" type="ORF">NBRC110019_20060</name>
</gene>
<dbReference type="Pfam" id="PF26629">
    <property type="entry name" value="GT2_TM_C"/>
    <property type="match status" value="1"/>
</dbReference>
<evidence type="ECO:0000313" key="5">
    <source>
        <dbReference type="Proteomes" id="UP001143545"/>
    </source>
</evidence>
<dbReference type="InterPro" id="IPR001173">
    <property type="entry name" value="Glyco_trans_2-like"/>
</dbReference>
<dbReference type="AlphaFoldDB" id="A0A9W6B547"/>
<dbReference type="InterPro" id="IPR058718">
    <property type="entry name" value="Agl6_TM_C"/>
</dbReference>
<dbReference type="InterPro" id="IPR029044">
    <property type="entry name" value="Nucleotide-diphossugar_trans"/>
</dbReference>
<evidence type="ECO:0000259" key="2">
    <source>
        <dbReference type="Pfam" id="PF00535"/>
    </source>
</evidence>
<keyword evidence="5" id="KW-1185">Reference proteome</keyword>
<evidence type="ECO:0000256" key="1">
    <source>
        <dbReference type="SAM" id="Phobius"/>
    </source>
</evidence>
<comment type="caution">
    <text evidence="4">The sequence shown here is derived from an EMBL/GenBank/DDBJ whole genome shotgun (WGS) entry which is preliminary data.</text>
</comment>
<reference evidence="4" key="1">
    <citation type="submission" date="2022-07" db="EMBL/GenBank/DDBJ databases">
        <title>Taxonomy of Novel Oxalotrophic and Methylotrophic Bacteria.</title>
        <authorList>
            <person name="Sahin N."/>
            <person name="Tani A."/>
        </authorList>
    </citation>
    <scope>NUCLEOTIDE SEQUENCE</scope>
    <source>
        <strain evidence="4">AM327</strain>
    </source>
</reference>
<dbReference type="Gene3D" id="3.90.550.10">
    <property type="entry name" value="Spore Coat Polysaccharide Biosynthesis Protein SpsA, Chain A"/>
    <property type="match status" value="1"/>
</dbReference>
<name>A0A9W6B547_9FLAO</name>
<protein>
    <submittedName>
        <fullName evidence="4">Dolichol-P-glucose synthetase</fullName>
    </submittedName>
</protein>
<sequence>MEQITLSIVMPCLNEAETLATCIEKAQRFCAEQQIAAEVIIADNGSTDGSVAIAKKLGARVVHVTEKGYGSALRGGIDAAKGTFIIMADADDSYDFYNLNPFIEKLEEGYELVMGNRFKGGIEKGAMPFLHRYLGNPVLSFVGRLFFKSSIGDFHCGLRGFTKALYNKLNLHTTGMEFASEMIVKANLQGVKIVEVSVVLSPDGRSGKPHLNTWRDGWRHLRFLLLYCPMWLFLIPGLILMIPGLLATAALVTGPVTLGSITFDVHTLIFASSFILIGFQFVVFYGLTKVYTIENELLPKTNTYNRLFKYINLEKGLLLGFLLSLAGLVLGVLAYNYWKELGFGDIESGNPMRLVIVSVTTMLLGVQIILFSLFFSILGLKKK</sequence>
<proteinExistence type="predicted"/>
<feature type="transmembrane region" description="Helical" evidence="1">
    <location>
        <begin position="267"/>
        <end position="287"/>
    </location>
</feature>
<dbReference type="SUPFAM" id="SSF53448">
    <property type="entry name" value="Nucleotide-diphospho-sugar transferases"/>
    <property type="match status" value="1"/>
</dbReference>
<accession>A0A9W6B547</accession>
<feature type="domain" description="Low-salt glycan biosynthesis hexosyltransferase Agl6 C-terminal transmembrane region" evidence="3">
    <location>
        <begin position="287"/>
        <end position="379"/>
    </location>
</feature>
<keyword evidence="1" id="KW-1133">Transmembrane helix</keyword>
<feature type="transmembrane region" description="Helical" evidence="1">
    <location>
        <begin position="316"/>
        <end position="335"/>
    </location>
</feature>
<evidence type="ECO:0000259" key="3">
    <source>
        <dbReference type="Pfam" id="PF26629"/>
    </source>
</evidence>
<feature type="transmembrane region" description="Helical" evidence="1">
    <location>
        <begin position="355"/>
        <end position="380"/>
    </location>
</feature>
<dbReference type="Pfam" id="PF00535">
    <property type="entry name" value="Glycos_transf_2"/>
    <property type="match status" value="1"/>
</dbReference>
<dbReference type="RefSeq" id="WP_281754570.1">
    <property type="nucleotide sequence ID" value="NZ_BRVP01000013.1"/>
</dbReference>
<dbReference type="InterPro" id="IPR050256">
    <property type="entry name" value="Glycosyltransferase_2"/>
</dbReference>